<organism evidence="2 3">
    <name type="scientific">Metarhizium robertsii (strain ARSEF 23 / ATCC MYA-3075)</name>
    <name type="common">Metarhizium anisopliae (strain ARSEF 23)</name>
    <dbReference type="NCBI Taxonomy" id="655844"/>
    <lineage>
        <taxon>Eukaryota</taxon>
        <taxon>Fungi</taxon>
        <taxon>Dikarya</taxon>
        <taxon>Ascomycota</taxon>
        <taxon>Pezizomycotina</taxon>
        <taxon>Sordariomycetes</taxon>
        <taxon>Hypocreomycetidae</taxon>
        <taxon>Hypocreales</taxon>
        <taxon>Clavicipitaceae</taxon>
        <taxon>Metarhizium</taxon>
    </lineage>
</organism>
<evidence type="ECO:0000313" key="3">
    <source>
        <dbReference type="Proteomes" id="UP000002498"/>
    </source>
</evidence>
<evidence type="ECO:0000256" key="1">
    <source>
        <dbReference type="SAM" id="MobiDB-lite"/>
    </source>
</evidence>
<dbReference type="EMBL" id="ADNJ02000024">
    <property type="protein sequence ID" value="EFY94300.1"/>
    <property type="molecule type" value="Genomic_DNA"/>
</dbReference>
<keyword evidence="3" id="KW-1185">Reference proteome</keyword>
<dbReference type="HOGENOM" id="CLU_934088_0_0_1"/>
<feature type="region of interest" description="Disordered" evidence="1">
    <location>
        <begin position="137"/>
        <end position="188"/>
    </location>
</feature>
<feature type="compositionally biased region" description="Basic residues" evidence="1">
    <location>
        <begin position="20"/>
        <end position="30"/>
    </location>
</feature>
<dbReference type="SUPFAM" id="SSF52972">
    <property type="entry name" value="ITPase-like"/>
    <property type="match status" value="1"/>
</dbReference>
<feature type="compositionally biased region" description="Low complexity" evidence="1">
    <location>
        <begin position="140"/>
        <end position="149"/>
    </location>
</feature>
<reference evidence="2 3" key="1">
    <citation type="journal article" date="2011" name="PLoS Genet.">
        <title>Genome sequencing and comparative transcriptomics of the model entomopathogenic fungi Metarhizium anisopliae and M. acridum.</title>
        <authorList>
            <person name="Gao Q."/>
            <person name="Jin K."/>
            <person name="Ying S.H."/>
            <person name="Zhang Y."/>
            <person name="Xiao G."/>
            <person name="Shang Y."/>
            <person name="Duan Z."/>
            <person name="Hu X."/>
            <person name="Xie X.Q."/>
            <person name="Zhou G."/>
            <person name="Peng G."/>
            <person name="Luo Z."/>
            <person name="Huang W."/>
            <person name="Wang B."/>
            <person name="Fang W."/>
            <person name="Wang S."/>
            <person name="Zhong Y."/>
            <person name="Ma L.J."/>
            <person name="St Leger R.J."/>
            <person name="Zhao G.P."/>
            <person name="Pei Y."/>
            <person name="Feng M.G."/>
            <person name="Xia Y."/>
            <person name="Wang C."/>
        </authorList>
    </citation>
    <scope>NUCLEOTIDE SEQUENCE [LARGE SCALE GENOMIC DNA]</scope>
    <source>
        <strain evidence="3">ARSEF 23 / ATCC MYA-3075</strain>
    </source>
</reference>
<comment type="caution">
    <text evidence="2">The sequence shown here is derived from an EMBL/GenBank/DDBJ whole genome shotgun (WGS) entry which is preliminary data.</text>
</comment>
<accession>E9FD96</accession>
<dbReference type="KEGG" id="maj:MAA_10245"/>
<sequence length="367" mass="39349">MAPAPKRPVRPAERAARLRSSQRKHKDKVKHRIIDLESRLLATERGLERALSAISALSDGLRAVAEQNKRLQPRRCSSEPLTSNPSSSRAAQLSEAASRRQEEHVRKLTLPWENDANPEDFSWSSAFLEGVNIGERRDTGPAASSSSAVGGDGCADESTPGTCEDGSLDTHATAASEEGPAEELPHESYDGVDIAAMRDWIDPRFEKARRPDSTSTLAAAAPSATKLVIVASENPVKIGAARDGSSRMFPGVSSGVPDQPSTDHETLGSVGILTGDVVSRQGYYSEAVVLALTPFKRAQLTCRICDVHNAKRPVDVFWGVIGVRISTSGMPNTACGVFVSPPRRESRHLDSCARHAAVGNPGRGKDF</sequence>
<reference evidence="2 3" key="2">
    <citation type="journal article" date="2014" name="Proc. Natl. Acad. Sci. U.S.A.">
        <title>Trajectory and genomic determinants of fungal-pathogen speciation and host adaptation.</title>
        <authorList>
            <person name="Hu X."/>
            <person name="Xiao G."/>
            <person name="Zheng P."/>
            <person name="Shang Y."/>
            <person name="Su Y."/>
            <person name="Zhang X."/>
            <person name="Liu X."/>
            <person name="Zhan S."/>
            <person name="St Leger R.J."/>
            <person name="Wang C."/>
        </authorList>
    </citation>
    <scope>GENOME REANNOTATION</scope>
    <source>
        <strain evidence="3">ARSEF 23 / ATCC MYA-3075</strain>
    </source>
</reference>
<dbReference type="GeneID" id="19264531"/>
<dbReference type="Gene3D" id="3.90.950.10">
    <property type="match status" value="2"/>
</dbReference>
<proteinExistence type="predicted"/>
<dbReference type="OrthoDB" id="4940807at2759"/>
<feature type="region of interest" description="Disordered" evidence="1">
    <location>
        <begin position="68"/>
        <end position="102"/>
    </location>
</feature>
<dbReference type="AlphaFoldDB" id="E9FD96"/>
<evidence type="ECO:0000313" key="2">
    <source>
        <dbReference type="EMBL" id="EFY94300.1"/>
    </source>
</evidence>
<dbReference type="RefSeq" id="XP_007826434.1">
    <property type="nucleotide sequence ID" value="XM_007828243.1"/>
</dbReference>
<feature type="compositionally biased region" description="Low complexity" evidence="1">
    <location>
        <begin position="78"/>
        <end position="88"/>
    </location>
</feature>
<dbReference type="InterPro" id="IPR029001">
    <property type="entry name" value="ITPase-like_fam"/>
</dbReference>
<gene>
    <name evidence="2" type="ORF">MAA_10245</name>
</gene>
<protein>
    <submittedName>
        <fullName evidence="2">Uncharacterized protein</fullName>
    </submittedName>
</protein>
<feature type="region of interest" description="Disordered" evidence="1">
    <location>
        <begin position="1"/>
        <end position="30"/>
    </location>
</feature>
<name>E9FD96_METRA</name>
<dbReference type="Proteomes" id="UP000002498">
    <property type="component" value="Unassembled WGS sequence"/>
</dbReference>